<accession>U7Q7M5</accession>
<evidence type="ECO:0000313" key="7">
    <source>
        <dbReference type="Proteomes" id="UP000018087"/>
    </source>
</evidence>
<evidence type="ECO:0000256" key="3">
    <source>
        <dbReference type="ARBA" id="ARBA00022777"/>
    </source>
</evidence>
<dbReference type="EMBL" id="KI440842">
    <property type="protein sequence ID" value="ERT03212.1"/>
    <property type="molecule type" value="Genomic_DNA"/>
</dbReference>
<keyword evidence="3 4" id="KW-0418">Kinase</keyword>
<dbReference type="GO" id="GO:0032958">
    <property type="term" value="P:inositol phosphate biosynthetic process"/>
    <property type="evidence" value="ECO:0007669"/>
    <property type="project" value="InterPro"/>
</dbReference>
<dbReference type="PANTHER" id="PTHR12400:SF103">
    <property type="entry name" value="INOSITOL POLYPHOSPHATE MULTIKINASE"/>
    <property type="match status" value="1"/>
</dbReference>
<dbReference type="Proteomes" id="UP000018087">
    <property type="component" value="Unassembled WGS sequence"/>
</dbReference>
<dbReference type="GO" id="GO:0005634">
    <property type="term" value="C:nucleus"/>
    <property type="evidence" value="ECO:0007669"/>
    <property type="project" value="TreeGrafter"/>
</dbReference>
<dbReference type="PANTHER" id="PTHR12400">
    <property type="entry name" value="INOSITOL POLYPHOSPHATE KINASE"/>
    <property type="match status" value="1"/>
</dbReference>
<dbReference type="GO" id="GO:0000824">
    <property type="term" value="F:inositol-1,4,5,6-tetrakisphosphate 3-kinase activity"/>
    <property type="evidence" value="ECO:0007669"/>
    <property type="project" value="TreeGrafter"/>
</dbReference>
<evidence type="ECO:0000256" key="5">
    <source>
        <dbReference type="SAM" id="MobiDB-lite"/>
    </source>
</evidence>
<evidence type="ECO:0000256" key="4">
    <source>
        <dbReference type="RuleBase" id="RU363090"/>
    </source>
</evidence>
<feature type="region of interest" description="Disordered" evidence="5">
    <location>
        <begin position="377"/>
        <end position="409"/>
    </location>
</feature>
<dbReference type="InterPro" id="IPR005522">
    <property type="entry name" value="IPK"/>
</dbReference>
<dbReference type="GO" id="GO:0008440">
    <property type="term" value="F:inositol-1,4,5-trisphosphate 3-kinase activity"/>
    <property type="evidence" value="ECO:0007669"/>
    <property type="project" value="TreeGrafter"/>
</dbReference>
<keyword evidence="7" id="KW-1185">Reference proteome</keyword>
<gene>
    <name evidence="6" type="ORF">HMPREF1624_01518</name>
</gene>
<dbReference type="Gene3D" id="3.30.470.160">
    <property type="entry name" value="Inositol polyphosphate kinase"/>
    <property type="match status" value="1"/>
</dbReference>
<dbReference type="GO" id="GO:0046854">
    <property type="term" value="P:phosphatidylinositol phosphate biosynthetic process"/>
    <property type="evidence" value="ECO:0007669"/>
    <property type="project" value="TreeGrafter"/>
</dbReference>
<feature type="compositionally biased region" description="Acidic residues" evidence="5">
    <location>
        <begin position="442"/>
        <end position="461"/>
    </location>
</feature>
<feature type="region of interest" description="Disordered" evidence="5">
    <location>
        <begin position="440"/>
        <end position="468"/>
    </location>
</feature>
<name>U7Q7M5_SPOS1</name>
<feature type="region of interest" description="Disordered" evidence="5">
    <location>
        <begin position="101"/>
        <end position="143"/>
    </location>
</feature>
<dbReference type="eggNOG" id="KOG1620">
    <property type="taxonomic scope" value="Eukaryota"/>
</dbReference>
<dbReference type="SUPFAM" id="SSF56104">
    <property type="entry name" value="SAICAR synthase-like"/>
    <property type="match status" value="1"/>
</dbReference>
<organism evidence="6 7">
    <name type="scientific">Sporothrix schenckii (strain ATCC 58251 / de Perez 2211183)</name>
    <name type="common">Rose-picker's disease fungus</name>
    <dbReference type="NCBI Taxonomy" id="1391915"/>
    <lineage>
        <taxon>Eukaryota</taxon>
        <taxon>Fungi</taxon>
        <taxon>Dikarya</taxon>
        <taxon>Ascomycota</taxon>
        <taxon>Pezizomycotina</taxon>
        <taxon>Sordariomycetes</taxon>
        <taxon>Sordariomycetidae</taxon>
        <taxon>Ophiostomatales</taxon>
        <taxon>Ophiostomataceae</taxon>
        <taxon>Sporothrix</taxon>
    </lineage>
</organism>
<feature type="compositionally biased region" description="Basic and acidic residues" evidence="5">
    <location>
        <begin position="380"/>
        <end position="400"/>
    </location>
</feature>
<feature type="compositionally biased region" description="Low complexity" evidence="5">
    <location>
        <begin position="110"/>
        <end position="136"/>
    </location>
</feature>
<evidence type="ECO:0000256" key="2">
    <source>
        <dbReference type="ARBA" id="ARBA00022679"/>
    </source>
</evidence>
<dbReference type="STRING" id="1391915.U7Q7M5"/>
<sequence length="509" mass="54490">MAPREMPKVSELRAYKNAVAGHAGTLSDANGDLFIKPCVQAEINFYQRVFQGDHAALASIIPLYMGELSLTETTDAAAAAVAAAGGVVSADVQQAIAGLDTQTTQQEQRPAPSLPATTSPATSTTVAGPTAASQTAPAPPDNVTWIPRGNASINSDRAVVLDNATQGYKKPNIMDVKLGRRLWGDSAPLQKRQRMDDVSAKTTHATYGFRISGMRVYQGDAAAAAAQDPTSDGAGYRIYDKDYGRIEVNDSNVVDAFRTFLFNEAAGVDDAHGRAVAEAFKAELERVRDVLESEHTRMYSSSLLFVYEGDGATLQAAIAEGNARATAREARQRERQQRELNLSPTPIRVVEAESACEEPQTSTTVVSLLDAEAADAAVDVDQRSRSRREVLGKAADRSSSRTDSGIVIDEDEMEDHLTVDVRNLTEADFSFGDDVVGIIGTDDYDDDDDDDDASDTGSDSDGESKSPPIFGLRLIDFANAKFVSPAEGPDENNIAGVRSLIAIFDELTK</sequence>
<dbReference type="GO" id="GO:0005737">
    <property type="term" value="C:cytoplasm"/>
    <property type="evidence" value="ECO:0007669"/>
    <property type="project" value="TreeGrafter"/>
</dbReference>
<dbReference type="EC" id="2.7.-.-" evidence="4"/>
<reference evidence="7" key="1">
    <citation type="journal article" date="2014" name="Genome Announc.">
        <title>Genome sequence of the pathogenic fungus Sporothrix schenckii (ATCC 58251).</title>
        <authorList>
            <person name="Cuomo C.A."/>
            <person name="Rodriguez-Del Valle N."/>
            <person name="Perez-Sanchez L."/>
            <person name="Abouelleil A."/>
            <person name="Goldberg J."/>
            <person name="Young S."/>
            <person name="Zeng Q."/>
            <person name="Birren B.W."/>
        </authorList>
    </citation>
    <scope>NUCLEOTIDE SEQUENCE [LARGE SCALE GENOMIC DNA]</scope>
    <source>
        <strain evidence="7">ATCC 58251 / de Perez 2211183</strain>
    </source>
</reference>
<dbReference type="HOGENOM" id="CLU_042569_3_0_1"/>
<keyword evidence="2 4" id="KW-0808">Transferase</keyword>
<dbReference type="AlphaFoldDB" id="U7Q7M5"/>
<dbReference type="Pfam" id="PF03770">
    <property type="entry name" value="IPK"/>
    <property type="match status" value="1"/>
</dbReference>
<dbReference type="OrthoDB" id="338650at2759"/>
<evidence type="ECO:0000256" key="1">
    <source>
        <dbReference type="ARBA" id="ARBA00007374"/>
    </source>
</evidence>
<comment type="similarity">
    <text evidence="1 4">Belongs to the inositol phosphokinase (IPK) family.</text>
</comment>
<dbReference type="InterPro" id="IPR038286">
    <property type="entry name" value="IPK_sf"/>
</dbReference>
<protein>
    <recommendedName>
        <fullName evidence="4">Kinase</fullName>
        <ecNumber evidence="4">2.7.-.-</ecNumber>
    </recommendedName>
</protein>
<proteinExistence type="inferred from homology"/>
<evidence type="ECO:0000313" key="6">
    <source>
        <dbReference type="EMBL" id="ERT03212.1"/>
    </source>
</evidence>